<dbReference type="InterPro" id="IPR000999">
    <property type="entry name" value="RNase_III_dom"/>
</dbReference>
<dbReference type="Pfam" id="PF14622">
    <property type="entry name" value="Ribonucleas_3_3"/>
    <property type="match status" value="1"/>
</dbReference>
<dbReference type="Proteomes" id="UP000093000">
    <property type="component" value="Unassembled WGS sequence"/>
</dbReference>
<accession>A0A1C7NH67</accession>
<evidence type="ECO:0000313" key="3">
    <source>
        <dbReference type="Proteomes" id="UP000093000"/>
    </source>
</evidence>
<dbReference type="PANTHER" id="PTHR28160:SF1">
    <property type="entry name" value="LARGE RIBOSOMAL SUBUNIT PROTEIN ML57"/>
    <property type="match status" value="1"/>
</dbReference>
<reference evidence="2 3" key="1">
    <citation type="submission" date="2016-03" db="EMBL/GenBank/DDBJ databases">
        <title>Choanephora cucurbitarum.</title>
        <authorList>
            <person name="Min B."/>
            <person name="Park H."/>
            <person name="Park J.-H."/>
            <person name="Shin H.-D."/>
            <person name="Choi I.-G."/>
        </authorList>
    </citation>
    <scope>NUCLEOTIDE SEQUENCE [LARGE SCALE GENOMIC DNA]</scope>
    <source>
        <strain evidence="2 3">KUS-F28377</strain>
    </source>
</reference>
<feature type="domain" description="RNase III" evidence="1">
    <location>
        <begin position="50"/>
        <end position="167"/>
    </location>
</feature>
<dbReference type="CDD" id="cd00593">
    <property type="entry name" value="RIBOc"/>
    <property type="match status" value="1"/>
</dbReference>
<dbReference type="Gene3D" id="1.10.1520.10">
    <property type="entry name" value="Ribonuclease III domain"/>
    <property type="match status" value="1"/>
</dbReference>
<evidence type="ECO:0000259" key="1">
    <source>
        <dbReference type="SMART" id="SM00535"/>
    </source>
</evidence>
<dbReference type="STRING" id="101091.A0A1C7NH67"/>
<dbReference type="GO" id="GO:0004525">
    <property type="term" value="F:ribonuclease III activity"/>
    <property type="evidence" value="ECO:0007669"/>
    <property type="project" value="InterPro"/>
</dbReference>
<sequence>MLSSALKQFTAQQPMRCRAFHNARTLHAEKSVSSSFNTQAVAEQFSLSPATLVQALTHKSYKHGKVPTNERLQYVGRRSLEFFAMEANLAKKNNVTELADAVKSVFKVDHLTNKFDALGLEAGVQCDLPKGKVTSAVKVQVVEAMVGAVYHERGLNAAKEFVKKHVL</sequence>
<comment type="caution">
    <text evidence="2">The sequence shown here is derived from an EMBL/GenBank/DDBJ whole genome shotgun (WGS) entry which is preliminary data.</text>
</comment>
<dbReference type="FunCoup" id="A0A1C7NH67">
    <property type="interactions" value="39"/>
</dbReference>
<dbReference type="PANTHER" id="PTHR28160">
    <property type="entry name" value="54S RIBOSOMAL PROTEIN L15, MITOCHONDRIAL"/>
    <property type="match status" value="1"/>
</dbReference>
<dbReference type="InParanoid" id="A0A1C7NH67"/>
<keyword evidence="3" id="KW-1185">Reference proteome</keyword>
<dbReference type="GO" id="GO:0005762">
    <property type="term" value="C:mitochondrial large ribosomal subunit"/>
    <property type="evidence" value="ECO:0007669"/>
    <property type="project" value="InterPro"/>
</dbReference>
<organism evidence="2 3">
    <name type="scientific">Choanephora cucurbitarum</name>
    <dbReference type="NCBI Taxonomy" id="101091"/>
    <lineage>
        <taxon>Eukaryota</taxon>
        <taxon>Fungi</taxon>
        <taxon>Fungi incertae sedis</taxon>
        <taxon>Mucoromycota</taxon>
        <taxon>Mucoromycotina</taxon>
        <taxon>Mucoromycetes</taxon>
        <taxon>Mucorales</taxon>
        <taxon>Mucorineae</taxon>
        <taxon>Choanephoraceae</taxon>
        <taxon>Choanephoroideae</taxon>
        <taxon>Choanephora</taxon>
    </lineage>
</organism>
<dbReference type="InterPro" id="IPR036389">
    <property type="entry name" value="RNase_III_sf"/>
</dbReference>
<dbReference type="SUPFAM" id="SSF69065">
    <property type="entry name" value="RNase III domain-like"/>
    <property type="match status" value="1"/>
</dbReference>
<name>A0A1C7NH67_9FUNG</name>
<protein>
    <submittedName>
        <fullName evidence="2">Ribonuclease 3</fullName>
    </submittedName>
</protein>
<dbReference type="AlphaFoldDB" id="A0A1C7NH67"/>
<gene>
    <name evidence="2" type="primary">rnc</name>
    <name evidence="2" type="ORF">A0J61_03475</name>
</gene>
<dbReference type="EMBL" id="LUGH01000151">
    <property type="protein sequence ID" value="OBZ88471.1"/>
    <property type="molecule type" value="Genomic_DNA"/>
</dbReference>
<dbReference type="GO" id="GO:0032543">
    <property type="term" value="P:mitochondrial translation"/>
    <property type="evidence" value="ECO:0007669"/>
    <property type="project" value="InterPro"/>
</dbReference>
<evidence type="ECO:0000313" key="2">
    <source>
        <dbReference type="EMBL" id="OBZ88471.1"/>
    </source>
</evidence>
<dbReference type="GO" id="GO:0003735">
    <property type="term" value="F:structural constituent of ribosome"/>
    <property type="evidence" value="ECO:0007669"/>
    <property type="project" value="InterPro"/>
</dbReference>
<proteinExistence type="predicted"/>
<dbReference type="GO" id="GO:0006396">
    <property type="term" value="P:RNA processing"/>
    <property type="evidence" value="ECO:0007669"/>
    <property type="project" value="InterPro"/>
</dbReference>
<dbReference type="OrthoDB" id="67027at2759"/>
<dbReference type="InterPro" id="IPR040030">
    <property type="entry name" value="Ribosomal_mL57"/>
</dbReference>
<dbReference type="SMART" id="SM00535">
    <property type="entry name" value="RIBOc"/>
    <property type="match status" value="1"/>
</dbReference>